<dbReference type="InterPro" id="IPR035979">
    <property type="entry name" value="RBD_domain_sf"/>
</dbReference>
<name>A0A3Q2YQH0_HIPCM</name>
<dbReference type="Pfam" id="PF00076">
    <property type="entry name" value="RRM_1"/>
    <property type="match status" value="1"/>
</dbReference>
<organism evidence="6 7">
    <name type="scientific">Hippocampus comes</name>
    <name type="common">Tiger tail seahorse</name>
    <dbReference type="NCBI Taxonomy" id="109280"/>
    <lineage>
        <taxon>Eukaryota</taxon>
        <taxon>Metazoa</taxon>
        <taxon>Chordata</taxon>
        <taxon>Craniata</taxon>
        <taxon>Vertebrata</taxon>
        <taxon>Euteleostomi</taxon>
        <taxon>Actinopterygii</taxon>
        <taxon>Neopterygii</taxon>
        <taxon>Teleostei</taxon>
        <taxon>Neoteleostei</taxon>
        <taxon>Acanthomorphata</taxon>
        <taxon>Syngnathiaria</taxon>
        <taxon>Syngnathiformes</taxon>
        <taxon>Syngnathoidei</taxon>
        <taxon>Syngnathidae</taxon>
        <taxon>Hippocampus</taxon>
    </lineage>
</organism>
<dbReference type="Proteomes" id="UP000264820">
    <property type="component" value="Unplaced"/>
</dbReference>
<feature type="region of interest" description="Disordered" evidence="4">
    <location>
        <begin position="223"/>
        <end position="271"/>
    </location>
</feature>
<dbReference type="InterPro" id="IPR034890">
    <property type="entry name" value="Rrp7A_RRM"/>
</dbReference>
<evidence type="ECO:0000259" key="5">
    <source>
        <dbReference type="PROSITE" id="PS50102"/>
    </source>
</evidence>
<evidence type="ECO:0000256" key="4">
    <source>
        <dbReference type="SAM" id="MobiDB-lite"/>
    </source>
</evidence>
<evidence type="ECO:0000256" key="3">
    <source>
        <dbReference type="SAM" id="Coils"/>
    </source>
</evidence>
<dbReference type="PROSITE" id="PS50102">
    <property type="entry name" value="RRM"/>
    <property type="match status" value="1"/>
</dbReference>
<dbReference type="CDD" id="cd12294">
    <property type="entry name" value="RRM_Rrp7A"/>
    <property type="match status" value="1"/>
</dbReference>
<dbReference type="OMA" id="GIHKWIA"/>
<dbReference type="GO" id="GO:0003723">
    <property type="term" value="F:RNA binding"/>
    <property type="evidence" value="ECO:0007669"/>
    <property type="project" value="UniProtKB-UniRule"/>
</dbReference>
<dbReference type="PANTHER" id="PTHR13191">
    <property type="entry name" value="RIBOSOMAL RNA PROCESSING PROTEIN 7-RELATED"/>
    <property type="match status" value="1"/>
</dbReference>
<feature type="compositionally biased region" description="Basic and acidic residues" evidence="4">
    <location>
        <begin position="254"/>
        <end position="267"/>
    </location>
</feature>
<comment type="similarity">
    <text evidence="1">Belongs to the RRP7 family.</text>
</comment>
<dbReference type="InterPro" id="IPR000504">
    <property type="entry name" value="RRM_dom"/>
</dbReference>
<dbReference type="Gene3D" id="6.10.250.1770">
    <property type="match status" value="1"/>
</dbReference>
<dbReference type="GeneTree" id="ENSGT00390000018482"/>
<reference evidence="6" key="1">
    <citation type="submission" date="2025-08" db="UniProtKB">
        <authorList>
            <consortium name="Ensembl"/>
        </authorList>
    </citation>
    <scope>IDENTIFICATION</scope>
</reference>
<dbReference type="SMART" id="SM00360">
    <property type="entry name" value="RRM"/>
    <property type="match status" value="1"/>
</dbReference>
<dbReference type="PANTHER" id="PTHR13191:SF0">
    <property type="entry name" value="RIBOSOMAL RNA-PROCESSING PROTEIN 7 HOMOLOG A-RELATED"/>
    <property type="match status" value="1"/>
</dbReference>
<evidence type="ECO:0000256" key="1">
    <source>
        <dbReference type="ARBA" id="ARBA00006110"/>
    </source>
</evidence>
<dbReference type="InterPro" id="IPR024326">
    <property type="entry name" value="RRP7_C"/>
</dbReference>
<dbReference type="InterPro" id="IPR040446">
    <property type="entry name" value="RRP7"/>
</dbReference>
<evidence type="ECO:0000313" key="6">
    <source>
        <dbReference type="Ensembl" id="ENSHCOP00000020053.1"/>
    </source>
</evidence>
<reference evidence="6" key="2">
    <citation type="submission" date="2025-09" db="UniProtKB">
        <authorList>
            <consortium name="Ensembl"/>
        </authorList>
    </citation>
    <scope>IDENTIFICATION</scope>
</reference>
<sequence>MGFFSANKSQIIPPPYKLNCVEEHHVIQFGFTSRVKGHNKMAPSGCSHANNKACVIPGGFTALSLKFNSDTNSEHKMYVKEHKVRAEKSSHRPLDRTLFVLNIPPYCSEDVVKELFSQFGTVRSVELSDHPGSLLQSGPKLSRFFKPAEKQAFKVGYVVFDRPSSIAAAKSHPHNLPLVVCSTKRTVQTGVQKWIKQYKDSFVQPDTLQNVVDEFMKNFDKMKEEEEERLKQEEEQQKEDEEGWVKVSRGKARPHSEAANRKTLQKEMRKKKRKELLNFYSWQHKNTQKEHIAELRKKFEEDKQRIALLRAQRKFRPY</sequence>
<dbReference type="AlphaFoldDB" id="A0A3Q2YQH0"/>
<dbReference type="CDD" id="cd12951">
    <property type="entry name" value="RRP7_Rrp7A"/>
    <property type="match status" value="1"/>
</dbReference>
<evidence type="ECO:0000313" key="7">
    <source>
        <dbReference type="Proteomes" id="UP000264820"/>
    </source>
</evidence>
<dbReference type="GO" id="GO:0006364">
    <property type="term" value="P:rRNA processing"/>
    <property type="evidence" value="ECO:0007669"/>
    <property type="project" value="TreeGrafter"/>
</dbReference>
<dbReference type="SUPFAM" id="SSF54928">
    <property type="entry name" value="RNA-binding domain, RBD"/>
    <property type="match status" value="1"/>
</dbReference>
<protein>
    <submittedName>
        <fullName evidence="6">Ribosomal RNA processing 7 homolog A</fullName>
    </submittedName>
</protein>
<feature type="coiled-coil region" evidence="3">
    <location>
        <begin position="285"/>
        <end position="312"/>
    </location>
</feature>
<keyword evidence="7" id="KW-1185">Reference proteome</keyword>
<keyword evidence="3" id="KW-0175">Coiled coil</keyword>
<dbReference type="GO" id="GO:0034456">
    <property type="term" value="C:UTP-C complex"/>
    <property type="evidence" value="ECO:0007669"/>
    <property type="project" value="TreeGrafter"/>
</dbReference>
<feature type="domain" description="RRM" evidence="5">
    <location>
        <begin position="96"/>
        <end position="194"/>
    </location>
</feature>
<dbReference type="GO" id="GO:0000028">
    <property type="term" value="P:ribosomal small subunit assembly"/>
    <property type="evidence" value="ECO:0007669"/>
    <property type="project" value="TreeGrafter"/>
</dbReference>
<dbReference type="GO" id="GO:0032545">
    <property type="term" value="C:CURI complex"/>
    <property type="evidence" value="ECO:0007669"/>
    <property type="project" value="TreeGrafter"/>
</dbReference>
<accession>A0A3Q2YQH0</accession>
<dbReference type="Pfam" id="PF12923">
    <property type="entry name" value="RRP7"/>
    <property type="match status" value="1"/>
</dbReference>
<keyword evidence="2" id="KW-0694">RNA-binding</keyword>
<evidence type="ECO:0000256" key="2">
    <source>
        <dbReference type="PROSITE-ProRule" id="PRU00176"/>
    </source>
</evidence>
<dbReference type="Ensembl" id="ENSHCOT00000007158.1">
    <property type="protein sequence ID" value="ENSHCOP00000020053.1"/>
    <property type="gene ID" value="ENSHCOG00000005813.1"/>
</dbReference>
<proteinExistence type="inferred from homology"/>
<dbReference type="InterPro" id="IPR012677">
    <property type="entry name" value="Nucleotide-bd_a/b_plait_sf"/>
</dbReference>
<feature type="compositionally biased region" description="Basic and acidic residues" evidence="4">
    <location>
        <begin position="223"/>
        <end position="235"/>
    </location>
</feature>
<dbReference type="STRING" id="109280.ENSHCOP00000020053"/>
<dbReference type="Gene3D" id="3.30.70.330">
    <property type="match status" value="1"/>
</dbReference>